<keyword evidence="2" id="KW-0285">Flavoprotein</keyword>
<dbReference type="InterPro" id="IPR036318">
    <property type="entry name" value="FAD-bd_PCMH-like_sf"/>
</dbReference>
<name>A0A1F7SKZ5_9BACT</name>
<evidence type="ECO:0000256" key="2">
    <source>
        <dbReference type="ARBA" id="ARBA00022630"/>
    </source>
</evidence>
<dbReference type="AlphaFoldDB" id="A0A1F7SKZ5"/>
<dbReference type="PANTHER" id="PTHR11748">
    <property type="entry name" value="D-LACTATE DEHYDROGENASE"/>
    <property type="match status" value="1"/>
</dbReference>
<gene>
    <name evidence="6" type="ORF">A3G31_12395</name>
</gene>
<dbReference type="GO" id="GO:0071949">
    <property type="term" value="F:FAD binding"/>
    <property type="evidence" value="ECO:0007669"/>
    <property type="project" value="InterPro"/>
</dbReference>
<dbReference type="Gene3D" id="3.30.465.10">
    <property type="match status" value="1"/>
</dbReference>
<keyword evidence="4" id="KW-0560">Oxidoreductase</keyword>
<dbReference type="InterPro" id="IPR016164">
    <property type="entry name" value="FAD-linked_Oxase-like_C"/>
</dbReference>
<evidence type="ECO:0000256" key="3">
    <source>
        <dbReference type="ARBA" id="ARBA00022827"/>
    </source>
</evidence>
<dbReference type="Gene3D" id="1.10.45.10">
    <property type="entry name" value="Vanillyl-alcohol Oxidase, Chain A, domain 4"/>
    <property type="match status" value="1"/>
</dbReference>
<feature type="domain" description="FAD-binding PCMH-type" evidence="5">
    <location>
        <begin position="65"/>
        <end position="254"/>
    </location>
</feature>
<organism evidence="6 7">
    <name type="scientific">Candidatus Schekmanbacteria bacterium RIFCSPLOWO2_12_FULL_38_15</name>
    <dbReference type="NCBI Taxonomy" id="1817883"/>
    <lineage>
        <taxon>Bacteria</taxon>
        <taxon>Candidatus Schekmaniibacteriota</taxon>
    </lineage>
</organism>
<sequence>MPEKIPAKIDYIKPLEDKPYSQVLKEKKEYKERLRKKLSDIAGAGNVIDDAETLAKYSKDKSLEAPRKPTFVVFPNNTEEIQKIVKLANEERVPLIPASSGVHFYGATIPLESGIVIDLSRWKKIFKIDSRNRAVRIQPGVTYGELQPELEKNGLRALMPLLPHREKSVVSAHLEGEPMMVTEFNYSEPLYTCEIVLPRGDIFRTGSAASAPPEVSLSDLVGPWGPGFDWNRLYTRSQGTLGIITWANLMAEPLPTVQKIFFTPSRDLNTLINFTYGIQRRWLGYECFILNKANLAAILAEDGAAGYAELKKKLPSFTLIHCIAGTKRLPEEKVAWQEQDMFEEAQAQGVYPQATIPEVPHSRKFFDENMRKPWQKELYWKDVPRGASADIFFLTTLNRVPEFIKAMNEAAECFEYPVSDIGVYIQPIENGRATHLEFNLPYDPNNSAEKEMVNKLHLAASERLIDLGGVFTRAYGRWAYMVNNRNAISSKTAKTVKDFLDPNNIMNPGKLGF</sequence>
<evidence type="ECO:0000313" key="6">
    <source>
        <dbReference type="EMBL" id="OGL54431.1"/>
    </source>
</evidence>
<dbReference type="PROSITE" id="PS51387">
    <property type="entry name" value="FAD_PCMH"/>
    <property type="match status" value="1"/>
</dbReference>
<dbReference type="InterPro" id="IPR004113">
    <property type="entry name" value="FAD-bd_oxidored_4_C"/>
</dbReference>
<dbReference type="Pfam" id="PF01565">
    <property type="entry name" value="FAD_binding_4"/>
    <property type="match status" value="1"/>
</dbReference>
<reference evidence="6 7" key="1">
    <citation type="journal article" date="2016" name="Nat. Commun.">
        <title>Thousands of microbial genomes shed light on interconnected biogeochemical processes in an aquifer system.</title>
        <authorList>
            <person name="Anantharaman K."/>
            <person name="Brown C.T."/>
            <person name="Hug L.A."/>
            <person name="Sharon I."/>
            <person name="Castelle C.J."/>
            <person name="Probst A.J."/>
            <person name="Thomas B.C."/>
            <person name="Singh A."/>
            <person name="Wilkins M.J."/>
            <person name="Karaoz U."/>
            <person name="Brodie E.L."/>
            <person name="Williams K.H."/>
            <person name="Hubbard S.S."/>
            <person name="Banfield J.F."/>
        </authorList>
    </citation>
    <scope>NUCLEOTIDE SEQUENCE [LARGE SCALE GENOMIC DNA]</scope>
</reference>
<comment type="caution">
    <text evidence="6">The sequence shown here is derived from an EMBL/GenBank/DDBJ whole genome shotgun (WGS) entry which is preliminary data.</text>
</comment>
<dbReference type="InterPro" id="IPR016169">
    <property type="entry name" value="FAD-bd_PCMH_sub2"/>
</dbReference>
<dbReference type="STRING" id="1817883.A3G31_12395"/>
<accession>A0A1F7SKZ5</accession>
<dbReference type="EMBL" id="MGDI01000012">
    <property type="protein sequence ID" value="OGL54431.1"/>
    <property type="molecule type" value="Genomic_DNA"/>
</dbReference>
<dbReference type="InterPro" id="IPR016166">
    <property type="entry name" value="FAD-bd_PCMH"/>
</dbReference>
<evidence type="ECO:0000313" key="7">
    <source>
        <dbReference type="Proteomes" id="UP000178082"/>
    </source>
</evidence>
<dbReference type="InterPro" id="IPR006094">
    <property type="entry name" value="Oxid_FAD_bind_N"/>
</dbReference>
<dbReference type="SUPFAM" id="SSF56176">
    <property type="entry name" value="FAD-binding/transporter-associated domain-like"/>
    <property type="match status" value="1"/>
</dbReference>
<comment type="cofactor">
    <cofactor evidence="1">
        <name>FAD</name>
        <dbReference type="ChEBI" id="CHEBI:57692"/>
    </cofactor>
</comment>
<evidence type="ECO:0000256" key="4">
    <source>
        <dbReference type="ARBA" id="ARBA00023002"/>
    </source>
</evidence>
<dbReference type="Gene3D" id="3.30.43.10">
    <property type="entry name" value="Uridine Diphospho-n-acetylenolpyruvylglucosamine Reductase, domain 2"/>
    <property type="match status" value="1"/>
</dbReference>
<dbReference type="Pfam" id="PF02913">
    <property type="entry name" value="FAD-oxidase_C"/>
    <property type="match status" value="1"/>
</dbReference>
<keyword evidence="3" id="KW-0274">FAD</keyword>
<evidence type="ECO:0000256" key="1">
    <source>
        <dbReference type="ARBA" id="ARBA00001974"/>
    </source>
</evidence>
<dbReference type="SUPFAM" id="SSF55103">
    <property type="entry name" value="FAD-linked oxidases, C-terminal domain"/>
    <property type="match status" value="1"/>
</dbReference>
<dbReference type="GO" id="GO:0016491">
    <property type="term" value="F:oxidoreductase activity"/>
    <property type="evidence" value="ECO:0007669"/>
    <property type="project" value="UniProtKB-KW"/>
</dbReference>
<evidence type="ECO:0000259" key="5">
    <source>
        <dbReference type="PROSITE" id="PS51387"/>
    </source>
</evidence>
<proteinExistence type="predicted"/>
<dbReference type="InterPro" id="IPR016171">
    <property type="entry name" value="Vanillyl_alc_oxidase_C-sub2"/>
</dbReference>
<dbReference type="InterPro" id="IPR016167">
    <property type="entry name" value="FAD-bd_PCMH_sub1"/>
</dbReference>
<dbReference type="Proteomes" id="UP000178082">
    <property type="component" value="Unassembled WGS sequence"/>
</dbReference>
<protein>
    <recommendedName>
        <fullName evidence="5">FAD-binding PCMH-type domain-containing protein</fullName>
    </recommendedName>
</protein>